<proteinExistence type="predicted"/>
<dbReference type="EMBL" id="AAFI02000171">
    <property type="protein sequence ID" value="EAL61997.1"/>
    <property type="molecule type" value="Genomic_DNA"/>
</dbReference>
<reference evidence="1 2" key="1">
    <citation type="journal article" date="2005" name="Nature">
        <title>The genome of the social amoeba Dictyostelium discoideum.</title>
        <authorList>
            <consortium name="The Dictyostelium discoideum Sequencing Consortium"/>
            <person name="Eichinger L."/>
            <person name="Pachebat J.A."/>
            <person name="Glockner G."/>
            <person name="Rajandream M.A."/>
            <person name="Sucgang R."/>
            <person name="Berriman M."/>
            <person name="Song J."/>
            <person name="Olsen R."/>
            <person name="Szafranski K."/>
            <person name="Xu Q."/>
            <person name="Tunggal B."/>
            <person name="Kummerfeld S."/>
            <person name="Madera M."/>
            <person name="Konfortov B.A."/>
            <person name="Rivero F."/>
            <person name="Bankier A.T."/>
            <person name="Lehmann R."/>
            <person name="Hamlin N."/>
            <person name="Davies R."/>
            <person name="Gaudet P."/>
            <person name="Fey P."/>
            <person name="Pilcher K."/>
            <person name="Chen G."/>
            <person name="Saunders D."/>
            <person name="Sodergren E."/>
            <person name="Davis P."/>
            <person name="Kerhornou A."/>
            <person name="Nie X."/>
            <person name="Hall N."/>
            <person name="Anjard C."/>
            <person name="Hemphill L."/>
            <person name="Bason N."/>
            <person name="Farbrother P."/>
            <person name="Desany B."/>
            <person name="Just E."/>
            <person name="Morio T."/>
            <person name="Rost R."/>
            <person name="Churcher C."/>
            <person name="Cooper J."/>
            <person name="Haydock S."/>
            <person name="van Driessche N."/>
            <person name="Cronin A."/>
            <person name="Goodhead I."/>
            <person name="Muzny D."/>
            <person name="Mourier T."/>
            <person name="Pain A."/>
            <person name="Lu M."/>
            <person name="Harper D."/>
            <person name="Lindsay R."/>
            <person name="Hauser H."/>
            <person name="James K."/>
            <person name="Quiles M."/>
            <person name="Madan Babu M."/>
            <person name="Saito T."/>
            <person name="Buchrieser C."/>
            <person name="Wardroper A."/>
            <person name="Felder M."/>
            <person name="Thangavelu M."/>
            <person name="Johnson D."/>
            <person name="Knights A."/>
            <person name="Loulseged H."/>
            <person name="Mungall K."/>
            <person name="Oliver K."/>
            <person name="Price C."/>
            <person name="Quail M.A."/>
            <person name="Urushihara H."/>
            <person name="Hernandez J."/>
            <person name="Rabbinowitsch E."/>
            <person name="Steffen D."/>
            <person name="Sanders M."/>
            <person name="Ma J."/>
            <person name="Kohara Y."/>
            <person name="Sharp S."/>
            <person name="Simmonds M."/>
            <person name="Spiegler S."/>
            <person name="Tivey A."/>
            <person name="Sugano S."/>
            <person name="White B."/>
            <person name="Walker D."/>
            <person name="Woodward J."/>
            <person name="Winckler T."/>
            <person name="Tanaka Y."/>
            <person name="Shaulsky G."/>
            <person name="Schleicher M."/>
            <person name="Weinstock G."/>
            <person name="Rosenthal A."/>
            <person name="Cox E.C."/>
            <person name="Chisholm R.L."/>
            <person name="Gibbs R."/>
            <person name="Loomis W.F."/>
            <person name="Platzer M."/>
            <person name="Kay R.R."/>
            <person name="Williams J."/>
            <person name="Dear P.H."/>
            <person name="Noegel A.A."/>
            <person name="Barrell B."/>
            <person name="Kuspa A."/>
        </authorList>
    </citation>
    <scope>NUCLEOTIDE SEQUENCE [LARGE SCALE GENOMIC DNA]</scope>
    <source>
        <strain evidence="1 2">AX4</strain>
    </source>
</reference>
<dbReference type="KEGG" id="ddi:DDB_G0290865"/>
<protein>
    <submittedName>
        <fullName evidence="1">Uncharacterized protein</fullName>
    </submittedName>
</protein>
<dbReference type="InParanoid" id="Q54FG9"/>
<dbReference type="VEuPathDB" id="AmoebaDB:DDB_G0290865"/>
<evidence type="ECO:0000313" key="1">
    <source>
        <dbReference type="EMBL" id="EAL61997.1"/>
    </source>
</evidence>
<dbReference type="PANTHER" id="PTHR34871">
    <property type="entry name" value="DUF5898 DOMAIN-CONTAINING PROTEIN"/>
    <property type="match status" value="1"/>
</dbReference>
<dbReference type="PaxDb" id="44689-DDB0189123"/>
<comment type="caution">
    <text evidence="1">The sequence shown here is derived from an EMBL/GenBank/DDBJ whole genome shotgun (WGS) entry which is preliminary data.</text>
</comment>
<keyword evidence="2" id="KW-1185">Reference proteome</keyword>
<evidence type="ECO:0000313" key="2">
    <source>
        <dbReference type="Proteomes" id="UP000002195"/>
    </source>
</evidence>
<sequence>MVIKNHVCFEHEISIVSQEDIVGLQPDHWLLKSKTNYIGFIQVKCNEDSFYDPKVIGQMFDYLMGLSYHFGKLQAFGLLLTYNKAMPLFTHDSLKSATSVLPDQIGKTVKLNLNHF</sequence>
<dbReference type="RefSeq" id="XP_635502.1">
    <property type="nucleotide sequence ID" value="XM_630410.1"/>
</dbReference>
<dbReference type="HOGENOM" id="CLU_2101514_0_0_1"/>
<name>Q54FG9_DICDI</name>
<dbReference type="Proteomes" id="UP000002195">
    <property type="component" value="Unassembled WGS sequence"/>
</dbReference>
<dbReference type="AlphaFoldDB" id="Q54FG9"/>
<gene>
    <name evidence="1" type="ORF">DDB_G0290865</name>
</gene>
<organism evidence="1 2">
    <name type="scientific">Dictyostelium discoideum</name>
    <name type="common">Social amoeba</name>
    <dbReference type="NCBI Taxonomy" id="44689"/>
    <lineage>
        <taxon>Eukaryota</taxon>
        <taxon>Amoebozoa</taxon>
        <taxon>Evosea</taxon>
        <taxon>Eumycetozoa</taxon>
        <taxon>Dictyostelia</taxon>
        <taxon>Dictyosteliales</taxon>
        <taxon>Dictyosteliaceae</taxon>
        <taxon>Dictyostelium</taxon>
    </lineage>
</organism>
<dbReference type="GeneID" id="8627869"/>
<accession>Q54FG9</accession>
<dbReference type="PANTHER" id="PTHR34871:SF1">
    <property type="entry name" value="DUF5898 DOMAIN-CONTAINING PROTEIN"/>
    <property type="match status" value="1"/>
</dbReference>